<evidence type="ECO:0000313" key="14">
    <source>
        <dbReference type="Proteomes" id="UP000769157"/>
    </source>
</evidence>
<reference evidence="13" key="1">
    <citation type="journal article" date="2021" name="Open Biol.">
        <title>Shared evolutionary footprints suggest mitochondrial oxidative damage underlies multiple complex I losses in fungi.</title>
        <authorList>
            <person name="Schikora-Tamarit M.A."/>
            <person name="Marcet-Houben M."/>
            <person name="Nosek J."/>
            <person name="Gabaldon T."/>
        </authorList>
    </citation>
    <scope>NUCLEOTIDE SEQUENCE</scope>
    <source>
        <strain evidence="13">CBS6075</strain>
    </source>
</reference>
<feature type="transmembrane region" description="Helical" evidence="12">
    <location>
        <begin position="314"/>
        <end position="336"/>
    </location>
</feature>
<evidence type="ECO:0000256" key="10">
    <source>
        <dbReference type="ARBA" id="ARBA00023136"/>
    </source>
</evidence>
<evidence type="ECO:0000256" key="9">
    <source>
        <dbReference type="ARBA" id="ARBA00022989"/>
    </source>
</evidence>
<evidence type="ECO:0000256" key="8">
    <source>
        <dbReference type="ARBA" id="ARBA00022824"/>
    </source>
</evidence>
<evidence type="ECO:0000256" key="5">
    <source>
        <dbReference type="ARBA" id="ARBA00022676"/>
    </source>
</evidence>
<reference evidence="13" key="2">
    <citation type="submission" date="2021-01" db="EMBL/GenBank/DDBJ databases">
        <authorList>
            <person name="Schikora-Tamarit M.A."/>
        </authorList>
    </citation>
    <scope>NUCLEOTIDE SEQUENCE</scope>
    <source>
        <strain evidence="13">CBS6075</strain>
    </source>
</reference>
<comment type="caution">
    <text evidence="13">The sequence shown here is derived from an EMBL/GenBank/DDBJ whole genome shotgun (WGS) entry which is preliminary data.</text>
</comment>
<dbReference type="GeneID" id="70236091"/>
<evidence type="ECO:0000256" key="7">
    <source>
        <dbReference type="ARBA" id="ARBA00022692"/>
    </source>
</evidence>
<feature type="transmembrane region" description="Helical" evidence="12">
    <location>
        <begin position="263"/>
        <end position="285"/>
    </location>
</feature>
<dbReference type="EC" id="2.4.1.-" evidence="12"/>
<evidence type="ECO:0000256" key="6">
    <source>
        <dbReference type="ARBA" id="ARBA00022679"/>
    </source>
</evidence>
<keyword evidence="14" id="KW-1185">Reference proteome</keyword>
<keyword evidence="6" id="KW-0808">Transferase</keyword>
<keyword evidence="10 12" id="KW-0472">Membrane</keyword>
<feature type="transmembrane region" description="Helical" evidence="12">
    <location>
        <begin position="209"/>
        <end position="233"/>
    </location>
</feature>
<dbReference type="GO" id="GO:0000026">
    <property type="term" value="F:alpha-1,2-mannosyltransferase activity"/>
    <property type="evidence" value="ECO:0007669"/>
    <property type="project" value="TreeGrafter"/>
</dbReference>
<protein>
    <recommendedName>
        <fullName evidence="12">Mannosyltransferase</fullName>
        <ecNumber evidence="12">2.4.1.-</ecNumber>
    </recommendedName>
</protein>
<dbReference type="Pfam" id="PF03901">
    <property type="entry name" value="Glyco_transf_22"/>
    <property type="match status" value="1"/>
</dbReference>
<dbReference type="RefSeq" id="XP_046061141.1">
    <property type="nucleotide sequence ID" value="XM_046205170.1"/>
</dbReference>
<comment type="subcellular location">
    <subcellularLocation>
        <location evidence="1 12">Endoplasmic reticulum membrane</location>
        <topology evidence="1 12">Multi-pass membrane protein</topology>
    </subcellularLocation>
</comment>
<evidence type="ECO:0000256" key="3">
    <source>
        <dbReference type="ARBA" id="ARBA00006065"/>
    </source>
</evidence>
<dbReference type="EMBL" id="JAEUBE010000295">
    <property type="protein sequence ID" value="KAH3665937.1"/>
    <property type="molecule type" value="Genomic_DNA"/>
</dbReference>
<dbReference type="PANTHER" id="PTHR22760:SF4">
    <property type="entry name" value="GPI MANNOSYLTRANSFERASE 3"/>
    <property type="match status" value="1"/>
</dbReference>
<evidence type="ECO:0000313" key="13">
    <source>
        <dbReference type="EMBL" id="KAH3665937.1"/>
    </source>
</evidence>
<dbReference type="InterPro" id="IPR005599">
    <property type="entry name" value="GPI_mannosylTrfase"/>
</dbReference>
<comment type="similarity">
    <text evidence="3">Belongs to the glycosyltransferase 22 family. PIGB subfamily.</text>
</comment>
<gene>
    <name evidence="13" type="ORF">OGAPHI_004126</name>
</gene>
<dbReference type="GO" id="GO:0005789">
    <property type="term" value="C:endoplasmic reticulum membrane"/>
    <property type="evidence" value="ECO:0007669"/>
    <property type="project" value="UniProtKB-SubCell"/>
</dbReference>
<evidence type="ECO:0000256" key="12">
    <source>
        <dbReference type="RuleBase" id="RU363075"/>
    </source>
</evidence>
<keyword evidence="9 12" id="KW-1133">Transmembrane helix</keyword>
<feature type="transmembrane region" description="Helical" evidence="12">
    <location>
        <begin position="173"/>
        <end position="197"/>
    </location>
</feature>
<accession>A0A9P8P6Y4</accession>
<evidence type="ECO:0000256" key="4">
    <source>
        <dbReference type="ARBA" id="ARBA00022502"/>
    </source>
</evidence>
<dbReference type="AlphaFoldDB" id="A0A9P8P6Y4"/>
<comment type="function">
    <text evidence="11">Mannosyltransferase involved in glycosylphosphatidylinositol-anchor biosynthesis. Transfers the third mannose to Man2-GlcN-acyl-PI during GPI precursor assembly.</text>
</comment>
<evidence type="ECO:0000256" key="1">
    <source>
        <dbReference type="ARBA" id="ARBA00004477"/>
    </source>
</evidence>
<keyword evidence="8 12" id="KW-0256">Endoplasmic reticulum</keyword>
<keyword evidence="4" id="KW-0337">GPI-anchor biosynthesis</keyword>
<comment type="pathway">
    <text evidence="2">Glycolipid biosynthesis; glycosylphosphatidylinositol-anchor biosynthesis.</text>
</comment>
<sequence>MATTHPKLAGLPIPSSDAKVFILLLSIRLVNSLSIKTFFQADEYWQALEPAHYFVFGYGYLTWEWQQGIRSFLHPLLYVPIYKTCRQFDLDYSYVLYLPKVLNALICATGETFQYKLAIKLTRDHQIASLMFYLSLLSPFNWYCYCRSFSNSLELTLTNIALYLFPSHFNANYPLSIFVAGLCCLIRPTSALTWAFYGVRCLISGDRVIILFITIITALGVILIDISVNYSFYGKLIFPTLEFLQFNVSKSLSSFYGVSRLDFYIFQAIPVLLLTYIPFFIIGLVVKKHKQLKLLLILNLAAFSLIQHKEFRFIYPLMPILLLFAAYGVQYIASILSPRTRNLVFSTLIITNISISYYFTQIHESGVISVTKYLRDEITDQRSSVGFLTPCHSTPFQSHFHIPPEQVDIWFLTCEPPLHLNSSEGLDNYMDESDEFYDNTLGFLETNFPALTPTSREGQVSGKYPHHWPEYLVFFEHLEPLMKQYLENSKYSESHRLFNSRFHWDHRRTGDLIIYKYD</sequence>
<dbReference type="Proteomes" id="UP000769157">
    <property type="component" value="Unassembled WGS sequence"/>
</dbReference>
<keyword evidence="7 12" id="KW-0812">Transmembrane</keyword>
<organism evidence="13 14">
    <name type="scientific">Ogataea philodendri</name>
    <dbReference type="NCBI Taxonomy" id="1378263"/>
    <lineage>
        <taxon>Eukaryota</taxon>
        <taxon>Fungi</taxon>
        <taxon>Dikarya</taxon>
        <taxon>Ascomycota</taxon>
        <taxon>Saccharomycotina</taxon>
        <taxon>Pichiomycetes</taxon>
        <taxon>Pichiales</taxon>
        <taxon>Pichiaceae</taxon>
        <taxon>Ogataea</taxon>
    </lineage>
</organism>
<evidence type="ECO:0000256" key="11">
    <source>
        <dbReference type="ARBA" id="ARBA00024708"/>
    </source>
</evidence>
<name>A0A9P8P6Y4_9ASCO</name>
<dbReference type="GO" id="GO:0006506">
    <property type="term" value="P:GPI anchor biosynthetic process"/>
    <property type="evidence" value="ECO:0007669"/>
    <property type="project" value="UniProtKB-KW"/>
</dbReference>
<comment type="caution">
    <text evidence="12">Lacks conserved residue(s) required for the propagation of feature annotation.</text>
</comment>
<evidence type="ECO:0000256" key="2">
    <source>
        <dbReference type="ARBA" id="ARBA00004687"/>
    </source>
</evidence>
<proteinExistence type="inferred from homology"/>
<dbReference type="OrthoDB" id="416834at2759"/>
<keyword evidence="5 12" id="KW-0328">Glycosyltransferase</keyword>
<dbReference type="PANTHER" id="PTHR22760">
    <property type="entry name" value="GLYCOSYLTRANSFERASE"/>
    <property type="match status" value="1"/>
</dbReference>